<dbReference type="GeneID" id="11138935"/>
<comment type="caution">
    <text evidence="4">Lacks conserved residue(s) required for the propagation of feature annotation.</text>
</comment>
<comment type="similarity">
    <text evidence="4">Belongs to the eukaryotic ribosomal protein eL43 family. Putative zinc-binding subfamily.</text>
</comment>
<dbReference type="Proteomes" id="UP000001037">
    <property type="component" value="Chromosome"/>
</dbReference>
<dbReference type="eggNOG" id="arCOG04208">
    <property type="taxonomic scope" value="Archaea"/>
</dbReference>
<dbReference type="PANTHER" id="PTHR48129:SF1">
    <property type="entry name" value="LARGE RIBOSOMAL SUBUNIT PROTEIN EL43"/>
    <property type="match status" value="1"/>
</dbReference>
<gene>
    <name evidence="4" type="primary">rpl37ae</name>
    <name evidence="5" type="ordered locus">Pyrfu_1746</name>
</gene>
<keyword evidence="3 4" id="KW-0687">Ribonucleoprotein</keyword>
<feature type="binding site" evidence="4">
    <location>
        <position position="42"/>
    </location>
    <ligand>
        <name>Zn(2+)</name>
        <dbReference type="ChEBI" id="CHEBI:29105"/>
    </ligand>
</feature>
<comment type="subunit">
    <text evidence="4">Part of the 50S ribosomal subunit.</text>
</comment>
<evidence type="ECO:0000313" key="5">
    <source>
        <dbReference type="EMBL" id="AEM39601.1"/>
    </source>
</evidence>
<feature type="binding site" evidence="4">
    <location>
        <position position="45"/>
    </location>
    <ligand>
        <name>Zn(2+)</name>
        <dbReference type="ChEBI" id="CHEBI:29105"/>
    </ligand>
</feature>
<evidence type="ECO:0000256" key="4">
    <source>
        <dbReference type="HAMAP-Rule" id="MF_00327"/>
    </source>
</evidence>
<dbReference type="OrthoDB" id="372011at2157"/>
<dbReference type="AlphaFoldDB" id="G0ECN1"/>
<dbReference type="STRING" id="694429.Pyrfu_1746"/>
<dbReference type="InterPro" id="IPR050522">
    <property type="entry name" value="Ribosomal_protein_eL43"/>
</dbReference>
<dbReference type="KEGG" id="pfm:Pyrfu_1746"/>
<keyword evidence="1 4" id="KW-0694">RNA-binding</keyword>
<reference evidence="5 6" key="1">
    <citation type="journal article" date="2011" name="Stand. Genomic Sci.">
        <title>Complete genome sequence of the hyperthermophilic chemolithoautotroph Pyrolobus fumarii type strain (1A).</title>
        <authorList>
            <person name="Anderson I."/>
            <person name="Goker M."/>
            <person name="Nolan M."/>
            <person name="Lucas S."/>
            <person name="Hammon N."/>
            <person name="Deshpande S."/>
            <person name="Cheng J.F."/>
            <person name="Tapia R."/>
            <person name="Han C."/>
            <person name="Goodwin L."/>
            <person name="Pitluck S."/>
            <person name="Huntemann M."/>
            <person name="Liolios K."/>
            <person name="Ivanova N."/>
            <person name="Pagani I."/>
            <person name="Mavromatis K."/>
            <person name="Ovchinikova G."/>
            <person name="Pati A."/>
            <person name="Chen A."/>
            <person name="Palaniappan K."/>
            <person name="Land M."/>
            <person name="Hauser L."/>
            <person name="Brambilla E.M."/>
            <person name="Huber H."/>
            <person name="Yasawong M."/>
            <person name="Rohde M."/>
            <person name="Spring S."/>
            <person name="Abt B."/>
            <person name="Sikorski J."/>
            <person name="Wirth R."/>
            <person name="Detter J.C."/>
            <person name="Woyke T."/>
            <person name="Bristow J."/>
            <person name="Eisen J.A."/>
            <person name="Markowitz V."/>
            <person name="Hugenholtz P."/>
            <person name="Kyrpides N.C."/>
            <person name="Klenk H.P."/>
            <person name="Lapidus A."/>
        </authorList>
    </citation>
    <scope>NUCLEOTIDE SEQUENCE [LARGE SCALE GENOMIC DNA]</scope>
    <source>
        <strain evidence="6">DSM 11204 / 1A</strain>
    </source>
</reference>
<dbReference type="InterPro" id="IPR011331">
    <property type="entry name" value="Ribosomal_eL37/eL43"/>
</dbReference>
<evidence type="ECO:0000256" key="2">
    <source>
        <dbReference type="ARBA" id="ARBA00022980"/>
    </source>
</evidence>
<dbReference type="Pfam" id="PF01780">
    <property type="entry name" value="Ribosomal_L37ae"/>
    <property type="match status" value="1"/>
</dbReference>
<feature type="binding site" evidence="4">
    <location>
        <position position="61"/>
    </location>
    <ligand>
        <name>Zn(2+)</name>
        <dbReference type="ChEBI" id="CHEBI:29105"/>
    </ligand>
</feature>
<dbReference type="HAMAP" id="MF_00327">
    <property type="entry name" value="Ribosomal_eL43"/>
    <property type="match status" value="1"/>
</dbReference>
<evidence type="ECO:0000313" key="6">
    <source>
        <dbReference type="Proteomes" id="UP000001037"/>
    </source>
</evidence>
<evidence type="ECO:0000256" key="1">
    <source>
        <dbReference type="ARBA" id="ARBA00022884"/>
    </source>
</evidence>
<protein>
    <recommendedName>
        <fullName evidence="4">Large ribosomal subunit protein eL43</fullName>
    </recommendedName>
</protein>
<dbReference type="HOGENOM" id="CLU_141199_2_0_2"/>
<keyword evidence="2 4" id="KW-0689">Ribosomal protein</keyword>
<organism evidence="5 6">
    <name type="scientific">Pyrolobus fumarii (strain DSM 11204 / 1A)</name>
    <dbReference type="NCBI Taxonomy" id="694429"/>
    <lineage>
        <taxon>Archaea</taxon>
        <taxon>Thermoproteota</taxon>
        <taxon>Thermoprotei</taxon>
        <taxon>Desulfurococcales</taxon>
        <taxon>Pyrodictiaceae</taxon>
        <taxon>Pyrolobus</taxon>
    </lineage>
</organism>
<dbReference type="EMBL" id="CP002838">
    <property type="protein sequence ID" value="AEM39601.1"/>
    <property type="molecule type" value="Genomic_DNA"/>
</dbReference>
<name>G0ECN1_PYRF1</name>
<dbReference type="FunCoup" id="G0ECN1">
    <property type="interactions" value="161"/>
</dbReference>
<dbReference type="InterPro" id="IPR002674">
    <property type="entry name" value="Ribosomal_eL43"/>
</dbReference>
<dbReference type="GO" id="GO:0005840">
    <property type="term" value="C:ribosome"/>
    <property type="evidence" value="ECO:0007669"/>
    <property type="project" value="UniProtKB-KW"/>
</dbReference>
<evidence type="ECO:0000256" key="3">
    <source>
        <dbReference type="ARBA" id="ARBA00023274"/>
    </source>
</evidence>
<proteinExistence type="inferred from homology"/>
<dbReference type="NCBIfam" id="NF003058">
    <property type="entry name" value="PRK03976.1"/>
    <property type="match status" value="1"/>
</dbReference>
<dbReference type="GO" id="GO:0003735">
    <property type="term" value="F:structural constituent of ribosome"/>
    <property type="evidence" value="ECO:0007669"/>
    <property type="project" value="InterPro"/>
</dbReference>
<comment type="function">
    <text evidence="4">Binds to the 23S rRNA.</text>
</comment>
<keyword evidence="4" id="KW-0699">rRNA-binding</keyword>
<dbReference type="GO" id="GO:1990904">
    <property type="term" value="C:ribonucleoprotein complex"/>
    <property type="evidence" value="ECO:0007669"/>
    <property type="project" value="UniProtKB-KW"/>
</dbReference>
<dbReference type="PANTHER" id="PTHR48129">
    <property type="entry name" value="60S RIBOSOMAL PROTEIN L37A"/>
    <property type="match status" value="1"/>
</dbReference>
<dbReference type="InParanoid" id="G0ECN1"/>
<dbReference type="RefSeq" id="WP_014027278.1">
    <property type="nucleotide sequence ID" value="NC_015931.1"/>
</dbReference>
<feature type="binding site" evidence="4">
    <location>
        <position position="64"/>
    </location>
    <ligand>
        <name>Zn(2+)</name>
        <dbReference type="ChEBI" id="CHEBI:29105"/>
    </ligand>
</feature>
<dbReference type="InterPro" id="IPR011332">
    <property type="entry name" value="Ribosomal_zn-bd"/>
</dbReference>
<accession>G0ECN1</accession>
<dbReference type="Gene3D" id="2.20.25.30">
    <property type="match status" value="1"/>
</dbReference>
<dbReference type="GO" id="GO:0070180">
    <property type="term" value="F:large ribosomal subunit rRNA binding"/>
    <property type="evidence" value="ECO:0007669"/>
    <property type="project" value="UniProtKB-UniRule"/>
</dbReference>
<keyword evidence="6" id="KW-1185">Reference proteome</keyword>
<dbReference type="GO" id="GO:0006412">
    <property type="term" value="P:translation"/>
    <property type="evidence" value="ECO:0007669"/>
    <property type="project" value="UniProtKB-UniRule"/>
</dbReference>
<dbReference type="GO" id="GO:0008270">
    <property type="term" value="F:zinc ion binding"/>
    <property type="evidence" value="ECO:0007669"/>
    <property type="project" value="UniProtKB-UniRule"/>
</dbReference>
<sequence>MAKRTKVVGIAGRFGPRYGSTLRKRWKEVMERRYDAQKNMPCPFCGTKGHIKRISVGLWKCEKCGVTWAGGAYVPRTGLNKFFPKIVTREE</sequence>
<dbReference type="SUPFAM" id="SSF57829">
    <property type="entry name" value="Zn-binding ribosomal proteins"/>
    <property type="match status" value="1"/>
</dbReference>